<dbReference type="InterPro" id="IPR047817">
    <property type="entry name" value="ABC2_TM_bact-type"/>
</dbReference>
<organism evidence="11 12">
    <name type="scientific">Slackia faecicanis</name>
    <dbReference type="NCBI Taxonomy" id="255723"/>
    <lineage>
        <taxon>Bacteria</taxon>
        <taxon>Bacillati</taxon>
        <taxon>Actinomycetota</taxon>
        <taxon>Coriobacteriia</taxon>
        <taxon>Eggerthellales</taxon>
        <taxon>Eggerthellaceae</taxon>
        <taxon>Slackia</taxon>
    </lineage>
</organism>
<keyword evidence="5" id="KW-0997">Cell inner membrane</keyword>
<feature type="transmembrane region" description="Helical" evidence="9">
    <location>
        <begin position="67"/>
        <end position="91"/>
    </location>
</feature>
<feature type="transmembrane region" description="Helical" evidence="9">
    <location>
        <begin position="33"/>
        <end position="55"/>
    </location>
</feature>
<accession>A0A3N0AHV5</accession>
<evidence type="ECO:0000256" key="6">
    <source>
        <dbReference type="ARBA" id="ARBA00022692"/>
    </source>
</evidence>
<dbReference type="Proteomes" id="UP000267368">
    <property type="component" value="Unassembled WGS sequence"/>
</dbReference>
<feature type="transmembrane region" description="Helical" evidence="9">
    <location>
        <begin position="228"/>
        <end position="249"/>
    </location>
</feature>
<keyword evidence="4 9" id="KW-1003">Cell membrane</keyword>
<evidence type="ECO:0000256" key="8">
    <source>
        <dbReference type="ARBA" id="ARBA00023136"/>
    </source>
</evidence>
<dbReference type="PROSITE" id="PS51012">
    <property type="entry name" value="ABC_TM2"/>
    <property type="match status" value="1"/>
</dbReference>
<sequence>MSNAINKATLKRNWFTISSLVSKDFKLKYRRSALGVVWSVLNPLLMMIVLSAVFSTFFRFDIPNYPLYIILGNTLFALMSESTTGAMWSILDSSSLIKKVRIEKLIFPIEKVLFQLVNFCISLIAVAIVMVYFRVAPSLSLLMLPVLLLFVVLFSAGLGLALSALAVFFRDVCHLWSVVITAWTYATPLFYPVMVLPDWMMPVMELNPMYHYVSYFRQLLLDGTVPGLQENLICLGMAVVTFAVGLLIFKKSEKKFILYV</sequence>
<comment type="caution">
    <text evidence="11">The sequence shown here is derived from an EMBL/GenBank/DDBJ whole genome shotgun (WGS) entry which is preliminary data.</text>
</comment>
<keyword evidence="8 9" id="KW-0472">Membrane</keyword>
<comment type="similarity">
    <text evidence="2 9">Belongs to the ABC-2 integral membrane protein family.</text>
</comment>
<reference evidence="12" key="1">
    <citation type="submission" date="2018-05" db="EMBL/GenBank/DDBJ databases">
        <title>Genome Sequencing of selected type strains of the family Eggerthellaceae.</title>
        <authorList>
            <person name="Danylec N."/>
            <person name="Stoll D.A."/>
            <person name="Doetsch A."/>
            <person name="Huch M."/>
        </authorList>
    </citation>
    <scope>NUCLEOTIDE SEQUENCE [LARGE SCALE GENOMIC DNA]</scope>
    <source>
        <strain evidence="12">DSM 17537</strain>
    </source>
</reference>
<feature type="domain" description="ABC transmembrane type-2" evidence="10">
    <location>
        <begin position="34"/>
        <end position="252"/>
    </location>
</feature>
<dbReference type="RefSeq" id="WP_123197252.1">
    <property type="nucleotide sequence ID" value="NZ_QICB01000001.1"/>
</dbReference>
<evidence type="ECO:0000256" key="7">
    <source>
        <dbReference type="ARBA" id="ARBA00022989"/>
    </source>
</evidence>
<name>A0A3N0AHV5_9ACTN</name>
<evidence type="ECO:0000256" key="9">
    <source>
        <dbReference type="RuleBase" id="RU361157"/>
    </source>
</evidence>
<dbReference type="PIRSF" id="PIRSF006648">
    <property type="entry name" value="DrrB"/>
    <property type="match status" value="1"/>
</dbReference>
<dbReference type="AlphaFoldDB" id="A0A3N0AHV5"/>
<gene>
    <name evidence="11" type="ORF">DMP07_00730</name>
</gene>
<evidence type="ECO:0000256" key="2">
    <source>
        <dbReference type="ARBA" id="ARBA00007783"/>
    </source>
</evidence>
<evidence type="ECO:0000256" key="4">
    <source>
        <dbReference type="ARBA" id="ARBA00022475"/>
    </source>
</evidence>
<dbReference type="Pfam" id="PF01061">
    <property type="entry name" value="ABC2_membrane"/>
    <property type="match status" value="1"/>
</dbReference>
<dbReference type="GO" id="GO:0140359">
    <property type="term" value="F:ABC-type transporter activity"/>
    <property type="evidence" value="ECO:0007669"/>
    <property type="project" value="InterPro"/>
</dbReference>
<feature type="transmembrane region" description="Helical" evidence="9">
    <location>
        <begin position="112"/>
        <end position="133"/>
    </location>
</feature>
<dbReference type="PRINTS" id="PR00164">
    <property type="entry name" value="ABC2TRNSPORT"/>
</dbReference>
<keyword evidence="12" id="KW-1185">Reference proteome</keyword>
<dbReference type="EMBL" id="QICB01000001">
    <property type="protein sequence ID" value="RNL21410.1"/>
    <property type="molecule type" value="Genomic_DNA"/>
</dbReference>
<evidence type="ECO:0000313" key="12">
    <source>
        <dbReference type="Proteomes" id="UP000267368"/>
    </source>
</evidence>
<dbReference type="InterPro" id="IPR000412">
    <property type="entry name" value="ABC_2_transport"/>
</dbReference>
<feature type="transmembrane region" description="Helical" evidence="9">
    <location>
        <begin position="175"/>
        <end position="194"/>
    </location>
</feature>
<proteinExistence type="inferred from homology"/>
<dbReference type="PANTHER" id="PTHR30413">
    <property type="entry name" value="INNER MEMBRANE TRANSPORT PERMEASE"/>
    <property type="match status" value="1"/>
</dbReference>
<evidence type="ECO:0000256" key="1">
    <source>
        <dbReference type="ARBA" id="ARBA00004429"/>
    </source>
</evidence>
<evidence type="ECO:0000259" key="10">
    <source>
        <dbReference type="PROSITE" id="PS51012"/>
    </source>
</evidence>
<keyword evidence="6 9" id="KW-0812">Transmembrane</keyword>
<dbReference type="GO" id="GO:0015920">
    <property type="term" value="P:lipopolysaccharide transport"/>
    <property type="evidence" value="ECO:0007669"/>
    <property type="project" value="TreeGrafter"/>
</dbReference>
<keyword evidence="3 9" id="KW-0813">Transport</keyword>
<dbReference type="OrthoDB" id="9789409at2"/>
<evidence type="ECO:0000313" key="11">
    <source>
        <dbReference type="EMBL" id="RNL21410.1"/>
    </source>
</evidence>
<evidence type="ECO:0000256" key="3">
    <source>
        <dbReference type="ARBA" id="ARBA00022448"/>
    </source>
</evidence>
<keyword evidence="7 9" id="KW-1133">Transmembrane helix</keyword>
<dbReference type="GO" id="GO:0043190">
    <property type="term" value="C:ATP-binding cassette (ABC) transporter complex"/>
    <property type="evidence" value="ECO:0007669"/>
    <property type="project" value="InterPro"/>
</dbReference>
<evidence type="ECO:0000256" key="5">
    <source>
        <dbReference type="ARBA" id="ARBA00022519"/>
    </source>
</evidence>
<dbReference type="PANTHER" id="PTHR30413:SF8">
    <property type="entry name" value="TRANSPORT PERMEASE PROTEIN"/>
    <property type="match status" value="1"/>
</dbReference>
<protein>
    <recommendedName>
        <fullName evidence="9">Transport permease protein</fullName>
    </recommendedName>
</protein>
<comment type="subcellular location">
    <subcellularLocation>
        <location evidence="1">Cell inner membrane</location>
        <topology evidence="1">Multi-pass membrane protein</topology>
    </subcellularLocation>
    <subcellularLocation>
        <location evidence="9">Cell membrane</location>
        <topology evidence="9">Multi-pass membrane protein</topology>
    </subcellularLocation>
</comment>
<dbReference type="InterPro" id="IPR013525">
    <property type="entry name" value="ABC2_TM"/>
</dbReference>
<feature type="transmembrane region" description="Helical" evidence="9">
    <location>
        <begin position="139"/>
        <end position="168"/>
    </location>
</feature>